<feature type="region of interest" description="Disordered" evidence="2">
    <location>
        <begin position="549"/>
        <end position="686"/>
    </location>
</feature>
<evidence type="ECO:0000313" key="3">
    <source>
        <dbReference type="EMBL" id="CAH7688776.1"/>
    </source>
</evidence>
<keyword evidence="1" id="KW-0175">Coiled coil</keyword>
<proteinExistence type="predicted"/>
<feature type="compositionally biased region" description="Polar residues" evidence="2">
    <location>
        <begin position="560"/>
        <end position="576"/>
    </location>
</feature>
<dbReference type="GO" id="GO:0005737">
    <property type="term" value="C:cytoplasm"/>
    <property type="evidence" value="ECO:0007669"/>
    <property type="project" value="TreeGrafter"/>
</dbReference>
<dbReference type="GO" id="GO:0008017">
    <property type="term" value="F:microtubule binding"/>
    <property type="evidence" value="ECO:0007669"/>
    <property type="project" value="InterPro"/>
</dbReference>
<feature type="compositionally biased region" description="Polar residues" evidence="2">
    <location>
        <begin position="877"/>
        <end position="887"/>
    </location>
</feature>
<name>A0AAV0BNE1_PHAPC</name>
<dbReference type="AlphaFoldDB" id="A0AAV0BNE1"/>
<comment type="caution">
    <text evidence="3">The sequence shown here is derived from an EMBL/GenBank/DDBJ whole genome shotgun (WGS) entry which is preliminary data.</text>
</comment>
<reference evidence="3" key="1">
    <citation type="submission" date="2022-06" db="EMBL/GenBank/DDBJ databases">
        <authorList>
            <consortium name="SYNGENTA / RWTH Aachen University"/>
        </authorList>
    </citation>
    <scope>NUCLEOTIDE SEQUENCE</scope>
</reference>
<accession>A0AAV0BNE1</accession>
<protein>
    <submittedName>
        <fullName evidence="3">Microtubule associated protein-domain-containing protein</fullName>
    </submittedName>
</protein>
<feature type="compositionally biased region" description="Polar residues" evidence="2">
    <location>
        <begin position="16"/>
        <end position="27"/>
    </location>
</feature>
<evidence type="ECO:0000256" key="2">
    <source>
        <dbReference type="SAM" id="MobiDB-lite"/>
    </source>
</evidence>
<feature type="region of interest" description="Disordered" evidence="2">
    <location>
        <begin position="782"/>
        <end position="887"/>
    </location>
</feature>
<feature type="coiled-coil region" evidence="1">
    <location>
        <begin position="73"/>
        <end position="146"/>
    </location>
</feature>
<feature type="compositionally biased region" description="Low complexity" evidence="2">
    <location>
        <begin position="818"/>
        <end position="829"/>
    </location>
</feature>
<evidence type="ECO:0000313" key="4">
    <source>
        <dbReference type="Proteomes" id="UP001153365"/>
    </source>
</evidence>
<dbReference type="GO" id="GO:1990023">
    <property type="term" value="C:mitotic spindle midzone"/>
    <property type="evidence" value="ECO:0007669"/>
    <property type="project" value="TreeGrafter"/>
</dbReference>
<dbReference type="Gene3D" id="1.20.58.1520">
    <property type="match status" value="1"/>
</dbReference>
<evidence type="ECO:0000256" key="1">
    <source>
        <dbReference type="SAM" id="Coils"/>
    </source>
</evidence>
<gene>
    <name evidence="3" type="ORF">PPACK8108_LOCUS23790</name>
</gene>
<dbReference type="InterPro" id="IPR007145">
    <property type="entry name" value="MAP65_Ase1_PRC1"/>
</dbReference>
<dbReference type="PANTHER" id="PTHR19321:SF41">
    <property type="entry name" value="FASCETTO-RELATED"/>
    <property type="match status" value="1"/>
</dbReference>
<dbReference type="GO" id="GO:0051256">
    <property type="term" value="P:mitotic spindle midzone assembly"/>
    <property type="evidence" value="ECO:0007669"/>
    <property type="project" value="TreeGrafter"/>
</dbReference>
<dbReference type="PANTHER" id="PTHR19321">
    <property type="entry name" value="PROTEIN REGULATOR OF CYTOKINESIS 1 PRC1-RELATED"/>
    <property type="match status" value="1"/>
</dbReference>
<dbReference type="Pfam" id="PF03999">
    <property type="entry name" value="MAP65_ASE1"/>
    <property type="match status" value="1"/>
</dbReference>
<sequence length="913" mass="102412">MNQDKPNSGEEIMTTGRKSSTDPSSSAVDPLVHLSHTLTRHQNHLVNLYTSLGYPDPKNLASTKISDLHIGILDTIQNQAKEAEREVLELTIKSKELRDQIKSLRIRLKNHHHHIQHHFKDSSILILQDEEEMEGMDEENAEKEALFPRIERLQRIEAELLKVKADREIRIENLIKGLENYSSTLGHQFIKDKISGCGQPSLKKDLNDYFGTDLSLEFIDRLEKELEACEVELIRKNQLLEDHINEIFNLWGHLNISPTQPPDPGPVTKDFSELDNFILKHLGIRDIRVTVNGDIEPVGSCEVSKIMATDENLERLRNRRNWLDDERQRREDQIQNLYDELCILWTTLGVPEEEQEEFVESWRGLSDQSIEGYRAEVMRMTKARNEHMVLFVQKERQQIIELWDQLYVCEDDRRALEIMSSEDYSEELLKAHEQKKLELMEDLKDRKRLLAILDRYFNLLKDAHELEVAEKDPNRFAKGTRGDPGKLLREEKIRKRVSKEKPKLENDLKTLIPKWENERGKPFMINGSRFLEDLVIRLEQEAAAKSHAIAARSRSKGAPVTTSTVKRQQTGSQSCAASPVKRPRPESSVRPKKPPVSLMRGSSNPFGSATPRAPSRAGSVASSTTTTSHRIAPQATGSRMPVTRSMRSSSNLASAVPGTLKPNRTGSSISSYNPITPTPLCKASGQARLMKENRKPPSDLIEEDGDEDHNGQGAGEELIQACGTSRSVSAQSSCPGIPPGWPSNQINLHNSESSSKHPTIATAVTTTTGAVQAKKVYSRFDCNSLNGLGNGRPAPPLQKGTFRPRPSVMNSQPPPPSSLQLKQPSSPSSAMTKAEADRAKLPLSDIKDKNSKDGSDVFTAKSGEAEEDGQGFEKMRNFSSNTVHTSNSESIRSFIIKSDISRLNSFGSNEALQ</sequence>
<organism evidence="3 4">
    <name type="scientific">Phakopsora pachyrhizi</name>
    <name type="common">Asian soybean rust disease fungus</name>
    <dbReference type="NCBI Taxonomy" id="170000"/>
    <lineage>
        <taxon>Eukaryota</taxon>
        <taxon>Fungi</taxon>
        <taxon>Dikarya</taxon>
        <taxon>Basidiomycota</taxon>
        <taxon>Pucciniomycotina</taxon>
        <taxon>Pucciniomycetes</taxon>
        <taxon>Pucciniales</taxon>
        <taxon>Phakopsoraceae</taxon>
        <taxon>Phakopsora</taxon>
    </lineage>
</organism>
<feature type="coiled-coil region" evidence="1">
    <location>
        <begin position="306"/>
        <end position="333"/>
    </location>
</feature>
<feature type="region of interest" description="Disordered" evidence="2">
    <location>
        <begin position="1"/>
        <end position="29"/>
    </location>
</feature>
<feature type="compositionally biased region" description="Basic and acidic residues" evidence="2">
    <location>
        <begin position="834"/>
        <end position="855"/>
    </location>
</feature>
<dbReference type="EMBL" id="CALTRL010006011">
    <property type="protein sequence ID" value="CAH7688776.1"/>
    <property type="molecule type" value="Genomic_DNA"/>
</dbReference>
<feature type="compositionally biased region" description="Polar residues" evidence="2">
    <location>
        <begin position="662"/>
        <end position="675"/>
    </location>
</feature>
<keyword evidence="4" id="KW-1185">Reference proteome</keyword>
<dbReference type="Proteomes" id="UP001153365">
    <property type="component" value="Unassembled WGS sequence"/>
</dbReference>